<dbReference type="OrthoDB" id="411211at2759"/>
<feature type="compositionally biased region" description="Basic and acidic residues" evidence="2">
    <location>
        <begin position="300"/>
        <end position="311"/>
    </location>
</feature>
<evidence type="ECO:0000256" key="1">
    <source>
        <dbReference type="ARBA" id="ARBA00024339"/>
    </source>
</evidence>
<evidence type="ECO:0000256" key="2">
    <source>
        <dbReference type="SAM" id="MobiDB-lite"/>
    </source>
</evidence>
<feature type="region of interest" description="Disordered" evidence="2">
    <location>
        <begin position="294"/>
        <end position="326"/>
    </location>
</feature>
<protein>
    <submittedName>
        <fullName evidence="3">Uncharacterized protein</fullName>
    </submittedName>
</protein>
<dbReference type="InterPro" id="IPR005373">
    <property type="entry name" value="PHAF1"/>
</dbReference>
<evidence type="ECO:0000313" key="3">
    <source>
        <dbReference type="EMBL" id="KIR50374.1"/>
    </source>
</evidence>
<dbReference type="PANTHER" id="PTHR13465:SF2">
    <property type="entry name" value="PHAGOSOME ASSEMBLY FACTOR 1"/>
    <property type="match status" value="1"/>
</dbReference>
<name>A0A0D0VV59_CRYGA</name>
<dbReference type="InterPro" id="IPR039156">
    <property type="entry name" value="PHAF1/BROMI"/>
</dbReference>
<gene>
    <name evidence="3" type="ORF">I312_00310</name>
</gene>
<comment type="similarity">
    <text evidence="1">Belongs to the PHAF1 family.</text>
</comment>
<reference evidence="3" key="1">
    <citation type="submission" date="2015-01" db="EMBL/GenBank/DDBJ databases">
        <title>The Genome Sequence of Cryptococcus gattii CA1280.</title>
        <authorList>
            <consortium name="The Broad Institute Genomics Platform"/>
            <person name="Cuomo C."/>
            <person name="Litvintseva A."/>
            <person name="Chen Y."/>
            <person name="Heitman J."/>
            <person name="Sun S."/>
            <person name="Springer D."/>
            <person name="Dromer F."/>
            <person name="Young S."/>
            <person name="Zeng Q."/>
            <person name="Gargeya S."/>
            <person name="Abouelleil A."/>
            <person name="Alvarado L."/>
            <person name="Chapman S.B."/>
            <person name="Gainer-Dewar J."/>
            <person name="Goldberg J."/>
            <person name="Griggs A."/>
            <person name="Gujja S."/>
            <person name="Hansen M."/>
            <person name="Howarth C."/>
            <person name="Imamovic A."/>
            <person name="Larimer J."/>
            <person name="Murphy C."/>
            <person name="Naylor J."/>
            <person name="Pearson M."/>
            <person name="Priest M."/>
            <person name="Roberts A."/>
            <person name="Saif S."/>
            <person name="Shea T."/>
            <person name="Sykes S."/>
            <person name="Wortman J."/>
            <person name="Nusbaum C."/>
            <person name="Birren B."/>
        </authorList>
    </citation>
    <scope>NUCLEOTIDE SEQUENCE [LARGE SCALE GENOMIC DNA]</scope>
    <source>
        <strain evidence="3">CA1280</strain>
    </source>
</reference>
<dbReference type="GO" id="GO:0043001">
    <property type="term" value="P:Golgi to plasma membrane protein transport"/>
    <property type="evidence" value="ECO:0007669"/>
    <property type="project" value="TreeGrafter"/>
</dbReference>
<dbReference type="EMBL" id="KN847973">
    <property type="protein sequence ID" value="KIR50374.1"/>
    <property type="molecule type" value="Genomic_DNA"/>
</dbReference>
<dbReference type="PANTHER" id="PTHR13465">
    <property type="entry name" value="UPF0183 PROTEIN"/>
    <property type="match status" value="1"/>
</dbReference>
<accession>A0A0D0VV59</accession>
<dbReference type="AlphaFoldDB" id="A0A0D0VV59"/>
<organism evidence="3">
    <name type="scientific">Cryptococcus bacillisporus CA1280</name>
    <dbReference type="NCBI Taxonomy" id="1296109"/>
    <lineage>
        <taxon>Eukaryota</taxon>
        <taxon>Fungi</taxon>
        <taxon>Dikarya</taxon>
        <taxon>Basidiomycota</taxon>
        <taxon>Agaricomycotina</taxon>
        <taxon>Tremellomycetes</taxon>
        <taxon>Tremellales</taxon>
        <taxon>Cryptococcaceae</taxon>
        <taxon>Cryptococcus</taxon>
        <taxon>Cryptococcus gattii species complex</taxon>
    </lineage>
</organism>
<dbReference type="HOGENOM" id="CLU_032056_1_0_1"/>
<dbReference type="Pfam" id="PF03676">
    <property type="entry name" value="PHAF1"/>
    <property type="match status" value="2"/>
</dbReference>
<proteinExistence type="inferred from homology"/>
<sequence>MAHYQISPGKAVGIFQLGDTLWHVLDLLRTRKNEYPKFNLSWDPQRPHETAVVIHLPALALYFPHPSQTLTLISFPSLASSNVTLTFETQLLYAPEQPLTRARISRILGPTFADEGRGLIFPGIKFEMSAEGKGGREDVVRRLDVSGKEGERLILPGQLISCKVQPNRGVVLSIVEEEPLEIILGQTTAQDLLLDLGHPLRKFWKEDDRLEKMWGGISDPGYCFWNYFQYGLDFLISPQFKVQKILCYSNIPGTPLFQRYARCPWTVSTSAGTLNLTSSVATFHSSLSLRPSQYEEEIDEQKSSNSDETRKAAKNGTGRTKKKKSVEPPVMVLDRVVEGGLDGVMNVGESRLIGYDGLVIEEDQSSGGICSVLVWRNEGVQPLS</sequence>
<dbReference type="GO" id="GO:0005802">
    <property type="term" value="C:trans-Golgi network"/>
    <property type="evidence" value="ECO:0007669"/>
    <property type="project" value="TreeGrafter"/>
</dbReference>